<keyword evidence="5" id="KW-1185">Reference proteome</keyword>
<dbReference type="InterPro" id="IPR050764">
    <property type="entry name" value="CbbQ/NirQ/NorQ/GpvN"/>
</dbReference>
<dbReference type="Gene3D" id="1.10.8.80">
    <property type="entry name" value="Magnesium chelatase subunit I, C-Terminal domain"/>
    <property type="match status" value="1"/>
</dbReference>
<evidence type="ECO:0000256" key="1">
    <source>
        <dbReference type="SAM" id="MobiDB-lite"/>
    </source>
</evidence>
<reference evidence="4 5" key="1">
    <citation type="submission" date="2017-04" db="EMBL/GenBank/DDBJ databases">
        <authorList>
            <person name="Afonso C.L."/>
            <person name="Miller P.J."/>
            <person name="Scott M.A."/>
            <person name="Spackman E."/>
            <person name="Goraichik I."/>
            <person name="Dimitrov K.M."/>
            <person name="Suarez D.L."/>
            <person name="Swayne D.E."/>
        </authorList>
    </citation>
    <scope>NUCLEOTIDE SEQUENCE [LARGE SCALE GENOMIC DNA]</scope>
    <source>
        <strain evidence="4 5">11</strain>
    </source>
</reference>
<dbReference type="Pfam" id="PF17863">
    <property type="entry name" value="AAA_lid_2"/>
    <property type="match status" value="1"/>
</dbReference>
<dbReference type="STRING" id="1852522.SAMN06295960_3339"/>
<feature type="region of interest" description="Disordered" evidence="1">
    <location>
        <begin position="322"/>
        <end position="411"/>
    </location>
</feature>
<sequence>MEQDQSLKMERWTTAFASYGWEQMQDKLNQQIVGKKEAIRLACLTMLAGGHLLIEDVPGVGKTLLARSLAQIADSSFRRIQMTPDMMPADITGSMVLHPSTGELRYSEGPLQAHVVLVDELNRASSRTQAALLEAMEEHAVTVDGVTRPLPQPFMVIATQNPFVFEGTYRLPEAELDRFMIKLSIGYPEVHAEADMLVREQSKGEGGRIPRPVLTTAEWGLLIARRRSIHVDAVLCRYISELVRATRQHEHVELGASPRGSVALMQAAQAQALLSGRSYVIPEDIKELAVHVLSHRLVLRSSPHMSPEQVIREVVHQTAVPSFSKEARSLQEGRSQAPEASPYSQQQAGTGSLDRAWPSASAPSRLANDASEAKPNPTEADIVDSGPEWSSGRSRTRRSKEGSSWFRGLFR</sequence>
<dbReference type="InterPro" id="IPR027417">
    <property type="entry name" value="P-loop_NTPase"/>
</dbReference>
<evidence type="ECO:0000259" key="3">
    <source>
        <dbReference type="Pfam" id="PF17863"/>
    </source>
</evidence>
<evidence type="ECO:0000313" key="4">
    <source>
        <dbReference type="EMBL" id="SMG52071.1"/>
    </source>
</evidence>
<dbReference type="AlphaFoldDB" id="A0A1X7LE02"/>
<dbReference type="EMBL" id="FXAZ01000004">
    <property type="protein sequence ID" value="SMG52071.1"/>
    <property type="molecule type" value="Genomic_DNA"/>
</dbReference>
<dbReference type="Proteomes" id="UP000193834">
    <property type="component" value="Unassembled WGS sequence"/>
</dbReference>
<evidence type="ECO:0000259" key="2">
    <source>
        <dbReference type="Pfam" id="PF07726"/>
    </source>
</evidence>
<evidence type="ECO:0000313" key="5">
    <source>
        <dbReference type="Proteomes" id="UP000193834"/>
    </source>
</evidence>
<proteinExistence type="predicted"/>
<dbReference type="CDD" id="cd00009">
    <property type="entry name" value="AAA"/>
    <property type="match status" value="1"/>
</dbReference>
<dbReference type="InterPro" id="IPR041628">
    <property type="entry name" value="ChlI/MoxR_AAA_lid"/>
</dbReference>
<dbReference type="Gene3D" id="3.40.50.300">
    <property type="entry name" value="P-loop containing nucleotide triphosphate hydrolases"/>
    <property type="match status" value="1"/>
</dbReference>
<dbReference type="GO" id="GO:0016887">
    <property type="term" value="F:ATP hydrolysis activity"/>
    <property type="evidence" value="ECO:0007669"/>
    <property type="project" value="InterPro"/>
</dbReference>
<feature type="domain" description="ChlI/MoxR AAA lid" evidence="3">
    <location>
        <begin position="244"/>
        <end position="313"/>
    </location>
</feature>
<name>A0A1X7LE02_9BACL</name>
<feature type="domain" description="ATPase AAA-3" evidence="2">
    <location>
        <begin position="51"/>
        <end position="181"/>
    </location>
</feature>
<dbReference type="PANTHER" id="PTHR42759">
    <property type="entry name" value="MOXR FAMILY PROTEIN"/>
    <property type="match status" value="1"/>
</dbReference>
<organism evidence="4 5">
    <name type="scientific">Paenibacillus aquistagni</name>
    <dbReference type="NCBI Taxonomy" id="1852522"/>
    <lineage>
        <taxon>Bacteria</taxon>
        <taxon>Bacillati</taxon>
        <taxon>Bacillota</taxon>
        <taxon>Bacilli</taxon>
        <taxon>Bacillales</taxon>
        <taxon>Paenibacillaceae</taxon>
        <taxon>Paenibacillus</taxon>
    </lineage>
</organism>
<dbReference type="Pfam" id="PF07726">
    <property type="entry name" value="AAA_3"/>
    <property type="match status" value="1"/>
</dbReference>
<dbReference type="RefSeq" id="WP_217809696.1">
    <property type="nucleotide sequence ID" value="NZ_FXAZ01000004.1"/>
</dbReference>
<dbReference type="SUPFAM" id="SSF52540">
    <property type="entry name" value="P-loop containing nucleoside triphosphate hydrolases"/>
    <property type="match status" value="1"/>
</dbReference>
<dbReference type="InterPro" id="IPR011703">
    <property type="entry name" value="ATPase_AAA-3"/>
</dbReference>
<dbReference type="GO" id="GO:0005524">
    <property type="term" value="F:ATP binding"/>
    <property type="evidence" value="ECO:0007669"/>
    <property type="project" value="InterPro"/>
</dbReference>
<gene>
    <name evidence="4" type="ORF">SAMN06295960_3339</name>
</gene>
<accession>A0A1X7LE02</accession>
<protein>
    <submittedName>
        <fullName evidence="4">MoxR-like ATPase</fullName>
    </submittedName>
</protein>
<dbReference type="PANTHER" id="PTHR42759:SF5">
    <property type="entry name" value="METHANOL DEHYDROGENASE REGULATOR"/>
    <property type="match status" value="1"/>
</dbReference>